<dbReference type="InterPro" id="IPR016024">
    <property type="entry name" value="ARM-type_fold"/>
</dbReference>
<feature type="region of interest" description="Disordered" evidence="2">
    <location>
        <begin position="959"/>
        <end position="1010"/>
    </location>
</feature>
<dbReference type="GO" id="GO:0005634">
    <property type="term" value="C:nucleus"/>
    <property type="evidence" value="ECO:0007669"/>
    <property type="project" value="UniProtKB-ARBA"/>
</dbReference>
<feature type="compositionally biased region" description="Basic and acidic residues" evidence="2">
    <location>
        <begin position="921"/>
        <end position="931"/>
    </location>
</feature>
<proteinExistence type="inferred from homology"/>
<feature type="compositionally biased region" description="Basic and acidic residues" evidence="2">
    <location>
        <begin position="24"/>
        <end position="48"/>
    </location>
</feature>
<feature type="compositionally biased region" description="Basic and acidic residues" evidence="2">
    <location>
        <begin position="789"/>
        <end position="805"/>
    </location>
</feature>
<sequence>MVVMSAEGPKNKKIVFDDDGDVVTEEKQQKKKKNKEEKANDEGEDGAKKPVKVKKEKGVPKHSKNDDIDDAETPKKWYEVYSQYPSSDEILDMKDSEQMELHNLCRTSYDQEKSAFMKKNPSDARWLQTALHKGTAKDRANAGALLVTSNPLANLEALSTLIGFTKMSNKSCVEVITIITDLWKEVLLPAFRKLYSIQMRGADWKAVRKDTNLTKEQQRKIYAFWHFENELKDLYFEFLKNLQQSLQGGQENNKTTSIVAASQLLMYAPEKEQMLLTMLINKLGDPLAKVASKALHHLTDVAHRHPNMCGVIVTEAEKLLFRNNISERAQHFALCFLASIAPAGRPEVCTKLVNICFALFKVLVQKGAVNSRTMQAILRCLQKAIVDAKPTDGNKELLSKDMQDTIYRLVHLADIHVSIQTLGLLLQLVTVKTEKGDRFYNALYKKLLDMDLTTIGNKAAAQLLHIVHRAVYIDSHVPRAQAFIKRLLQLALYTPSNVAAGCLIVIQKLLQTRKELCPDYVKKNSDSKASVTPQILPTDEELNKFDSDGEEKYEDAPEEVTTNESNAEDSKAVKTEDKKSGSSWHHTKVAENKNGEAKVKELAPSKYDPFHRVPDFAGAEFALQNELLLLRRHIHPTIEVFAESVLNNKRIDYYGDPLRDFGLAHFLERFSFKNPKKLDDKSSAAQHPLAHKSYKSFGTRGMPVKSLTKNNCTEEEMFIFNYLEHKRKQAELVKTKSTEDDDEEEGEGLQARDVDDDEFEDYLDGFFGKKSKKAKKEEDGVVSDPEELDFLKDLGVEPGKSEAKPKKSKSKKKSADEDDEVEDIDADWGDDDDDEELDDEDVEFEGNEVSDDEEASIDFNEDEDDDADDDDMDEDEALDGEEDFDDGASMSDEMSGSDSGEEDDDDDDDDMLPPKAKKSKKDGSELNERSFAKKLKHSTDMSSLFAAADDFAELLEETGKVKGQGTSNAVFNKDKSSQKQLKWEEKRRSNAKNYSNKSKPKGKGKFSKRK</sequence>
<feature type="compositionally biased region" description="Acidic residues" evidence="2">
    <location>
        <begin position="816"/>
        <end position="886"/>
    </location>
</feature>
<dbReference type="RefSeq" id="XP_019894741.2">
    <property type="nucleotide sequence ID" value="XM_020039182.2"/>
</dbReference>
<feature type="domain" description="CCAAT-binding factor" evidence="3">
    <location>
        <begin position="418"/>
        <end position="642"/>
    </location>
</feature>
<accession>A0A9J7DJC3</accession>
<dbReference type="InterPro" id="IPR005612">
    <property type="entry name" value="CCAAT-binding_factor"/>
</dbReference>
<dbReference type="PANTHER" id="PTHR12048">
    <property type="entry name" value="CCAAT-BINDING FACTOR-RELATED"/>
    <property type="match status" value="1"/>
</dbReference>
<keyword evidence="4" id="KW-1185">Reference proteome</keyword>
<dbReference type="SUPFAM" id="SSF48371">
    <property type="entry name" value="ARM repeat"/>
    <property type="match status" value="1"/>
</dbReference>
<dbReference type="Proteomes" id="UP001652621">
    <property type="component" value="Unplaced"/>
</dbReference>
<feature type="compositionally biased region" description="Basic and acidic residues" evidence="2">
    <location>
        <begin position="56"/>
        <end position="70"/>
    </location>
</feature>
<reference evidence="5" key="1">
    <citation type="submission" date="2025-08" db="UniProtKB">
        <authorList>
            <consortium name="RefSeq"/>
        </authorList>
    </citation>
    <scope>IDENTIFICATION</scope>
    <source>
        <strain evidence="5">Aabys</strain>
        <tissue evidence="5">Whole body</tissue>
    </source>
</reference>
<gene>
    <name evidence="5" type="primary">LOC101901547</name>
</gene>
<feature type="compositionally biased region" description="Basic residues" evidence="2">
    <location>
        <begin position="998"/>
        <end position="1010"/>
    </location>
</feature>
<feature type="region of interest" description="Disordered" evidence="2">
    <location>
        <begin position="523"/>
        <end position="598"/>
    </location>
</feature>
<dbReference type="InterPro" id="IPR040155">
    <property type="entry name" value="CEBPZ/Mak21-like"/>
</dbReference>
<protein>
    <submittedName>
        <fullName evidence="5">Uncharacterized protein F23B12.7</fullName>
    </submittedName>
</protein>
<feature type="compositionally biased region" description="Basic and acidic residues" evidence="2">
    <location>
        <begin position="588"/>
        <end position="598"/>
    </location>
</feature>
<feature type="compositionally biased region" description="Basic and acidic residues" evidence="2">
    <location>
        <begin position="972"/>
        <end position="988"/>
    </location>
</feature>
<dbReference type="AlphaFoldDB" id="A0A9J7DJC3"/>
<dbReference type="VEuPathDB" id="VectorBase:MDOMA2_018629"/>
<comment type="similarity">
    <text evidence="1">Belongs to the CBF/MAK21 family.</text>
</comment>
<feature type="compositionally biased region" description="Low complexity" evidence="2">
    <location>
        <begin position="887"/>
        <end position="898"/>
    </location>
</feature>
<name>A0A9J7DJC3_MUSDO</name>
<dbReference type="KEGG" id="mde:101901547"/>
<evidence type="ECO:0000313" key="4">
    <source>
        <dbReference type="Proteomes" id="UP001652621"/>
    </source>
</evidence>
<feature type="compositionally biased region" description="Acidic residues" evidence="2">
    <location>
        <begin position="548"/>
        <end position="558"/>
    </location>
</feature>
<evidence type="ECO:0000313" key="5">
    <source>
        <dbReference type="RefSeq" id="XP_019894741.2"/>
    </source>
</evidence>
<feature type="region of interest" description="Disordered" evidence="2">
    <location>
        <begin position="772"/>
        <end position="939"/>
    </location>
</feature>
<evidence type="ECO:0000256" key="1">
    <source>
        <dbReference type="ARBA" id="ARBA00007797"/>
    </source>
</evidence>
<organism evidence="4 5">
    <name type="scientific">Musca domestica</name>
    <name type="common">House fly</name>
    <dbReference type="NCBI Taxonomy" id="7370"/>
    <lineage>
        <taxon>Eukaryota</taxon>
        <taxon>Metazoa</taxon>
        <taxon>Ecdysozoa</taxon>
        <taxon>Arthropoda</taxon>
        <taxon>Hexapoda</taxon>
        <taxon>Insecta</taxon>
        <taxon>Pterygota</taxon>
        <taxon>Neoptera</taxon>
        <taxon>Endopterygota</taxon>
        <taxon>Diptera</taxon>
        <taxon>Brachycera</taxon>
        <taxon>Muscomorpha</taxon>
        <taxon>Muscoidea</taxon>
        <taxon>Muscidae</taxon>
        <taxon>Musca</taxon>
    </lineage>
</organism>
<feature type="region of interest" description="Disordered" evidence="2">
    <location>
        <begin position="733"/>
        <end position="755"/>
    </location>
</feature>
<feature type="compositionally biased region" description="Acidic residues" evidence="2">
    <location>
        <begin position="899"/>
        <end position="911"/>
    </location>
</feature>
<evidence type="ECO:0000259" key="3">
    <source>
        <dbReference type="Pfam" id="PF03914"/>
    </source>
</evidence>
<dbReference type="GeneID" id="101901547"/>
<dbReference type="PANTHER" id="PTHR12048:SF0">
    <property type="entry name" value="CCAAT_ENHANCER-BINDING PROTEIN ZETA"/>
    <property type="match status" value="1"/>
</dbReference>
<dbReference type="OrthoDB" id="28947at2759"/>
<feature type="region of interest" description="Disordered" evidence="2">
    <location>
        <begin position="1"/>
        <end position="70"/>
    </location>
</feature>
<evidence type="ECO:0000256" key="2">
    <source>
        <dbReference type="SAM" id="MobiDB-lite"/>
    </source>
</evidence>
<feature type="compositionally biased region" description="Basic and acidic residues" evidence="2">
    <location>
        <begin position="568"/>
        <end position="580"/>
    </location>
</feature>
<dbReference type="Pfam" id="PF03914">
    <property type="entry name" value="CBF"/>
    <property type="match status" value="1"/>
</dbReference>